<evidence type="ECO:0000256" key="1">
    <source>
        <dbReference type="SAM" id="MobiDB-lite"/>
    </source>
</evidence>
<sequence length="112" mass="11596">MRTCTSTGGTPQVTTLGTTRNWERVIDSPGAVTTTDAQAPHHEAPYSPVNVDLGPKLNVRCCEPADPVVSTVSGSPSRSVAAPRPVRPASNPAGTGALSFGAHPPLRPNLFL</sequence>
<gene>
    <name evidence="2" type="ORF">ABB07_38610</name>
</gene>
<evidence type="ECO:0000313" key="3">
    <source>
        <dbReference type="Proteomes" id="UP000035366"/>
    </source>
</evidence>
<reference evidence="2 3" key="1">
    <citation type="journal article" date="2015" name="ISME J.">
        <title>Draft Genome Sequence of Streptomyces incarnatus NRRL8089, which Produces the Nucleoside Antibiotic Sinefungin.</title>
        <authorList>
            <person name="Oshima K."/>
            <person name="Hattori M."/>
            <person name="Shimizu H."/>
            <person name="Fukuda K."/>
            <person name="Nemoto M."/>
            <person name="Inagaki K."/>
            <person name="Tamura T."/>
        </authorList>
    </citation>
    <scope>NUCLEOTIDE SEQUENCE [LARGE SCALE GENOMIC DNA]</scope>
    <source>
        <strain evidence="2 3">NRRL 8089</strain>
    </source>
</reference>
<dbReference type="RefSeq" id="WP_208903168.1">
    <property type="nucleotide sequence ID" value="NZ_CP011497.1"/>
</dbReference>
<dbReference type="Proteomes" id="UP000035366">
    <property type="component" value="Chromosome"/>
</dbReference>
<feature type="region of interest" description="Disordered" evidence="1">
    <location>
        <begin position="69"/>
        <end position="112"/>
    </location>
</feature>
<evidence type="ECO:0000313" key="2">
    <source>
        <dbReference type="EMBL" id="AKJ15749.1"/>
    </source>
</evidence>
<keyword evidence="3" id="KW-1185">Reference proteome</keyword>
<accession>A0ABM5TX94</accession>
<name>A0ABM5TX94_9ACTN</name>
<protein>
    <submittedName>
        <fullName evidence="2">Uncharacterized protein</fullName>
    </submittedName>
</protein>
<organism evidence="2 3">
    <name type="scientific">Streptomyces incarnatus</name>
    <dbReference type="NCBI Taxonomy" id="665007"/>
    <lineage>
        <taxon>Bacteria</taxon>
        <taxon>Bacillati</taxon>
        <taxon>Actinomycetota</taxon>
        <taxon>Actinomycetes</taxon>
        <taxon>Kitasatosporales</taxon>
        <taxon>Streptomycetaceae</taxon>
        <taxon>Streptomyces</taxon>
    </lineage>
</organism>
<dbReference type="EMBL" id="CP011497">
    <property type="protein sequence ID" value="AKJ15749.1"/>
    <property type="molecule type" value="Genomic_DNA"/>
</dbReference>
<proteinExistence type="predicted"/>